<organism evidence="4 5">
    <name type="scientific">Rhipicephalus microplus</name>
    <name type="common">Cattle tick</name>
    <name type="synonym">Boophilus microplus</name>
    <dbReference type="NCBI Taxonomy" id="6941"/>
    <lineage>
        <taxon>Eukaryota</taxon>
        <taxon>Metazoa</taxon>
        <taxon>Ecdysozoa</taxon>
        <taxon>Arthropoda</taxon>
        <taxon>Chelicerata</taxon>
        <taxon>Arachnida</taxon>
        <taxon>Acari</taxon>
        <taxon>Parasitiformes</taxon>
        <taxon>Ixodida</taxon>
        <taxon>Ixodoidea</taxon>
        <taxon>Ixodidae</taxon>
        <taxon>Rhipicephalinae</taxon>
        <taxon>Rhipicephalus</taxon>
        <taxon>Boophilus</taxon>
    </lineage>
</organism>
<evidence type="ECO:0000256" key="1">
    <source>
        <dbReference type="SAM" id="MobiDB-lite"/>
    </source>
</evidence>
<evidence type="ECO:0000313" key="5">
    <source>
        <dbReference type="Proteomes" id="UP000821866"/>
    </source>
</evidence>
<reference evidence="4" key="2">
    <citation type="submission" date="2021-09" db="EMBL/GenBank/DDBJ databases">
        <authorList>
            <person name="Jia N."/>
            <person name="Wang J."/>
            <person name="Shi W."/>
            <person name="Du L."/>
            <person name="Sun Y."/>
            <person name="Zhan W."/>
            <person name="Jiang J."/>
            <person name="Wang Q."/>
            <person name="Zhang B."/>
            <person name="Ji P."/>
            <person name="Sakyi L.B."/>
            <person name="Cui X."/>
            <person name="Yuan T."/>
            <person name="Jiang B."/>
            <person name="Yang W."/>
            <person name="Lam T.T.-Y."/>
            <person name="Chang Q."/>
            <person name="Ding S."/>
            <person name="Wang X."/>
            <person name="Zhu J."/>
            <person name="Ruan X."/>
            <person name="Zhao L."/>
            <person name="Wei J."/>
            <person name="Que T."/>
            <person name="Du C."/>
            <person name="Cheng J."/>
            <person name="Dai P."/>
            <person name="Han X."/>
            <person name="Huang E."/>
            <person name="Gao Y."/>
            <person name="Liu J."/>
            <person name="Shao H."/>
            <person name="Ye R."/>
            <person name="Li L."/>
            <person name="Wei W."/>
            <person name="Wang X."/>
            <person name="Wang C."/>
            <person name="Huo Q."/>
            <person name="Li W."/>
            <person name="Guo W."/>
            <person name="Chen H."/>
            <person name="Chen S."/>
            <person name="Zhou L."/>
            <person name="Zhou L."/>
            <person name="Ni X."/>
            <person name="Tian J."/>
            <person name="Zhou Y."/>
            <person name="Sheng Y."/>
            <person name="Liu T."/>
            <person name="Pan Y."/>
            <person name="Xia L."/>
            <person name="Li J."/>
            <person name="Zhao F."/>
            <person name="Cao W."/>
        </authorList>
    </citation>
    <scope>NUCLEOTIDE SEQUENCE</scope>
    <source>
        <strain evidence="4">Rmic-2018</strain>
        <tissue evidence="4">Larvae</tissue>
    </source>
</reference>
<dbReference type="AlphaFoldDB" id="A0A9J6EEX2"/>
<keyword evidence="5" id="KW-1185">Reference proteome</keyword>
<evidence type="ECO:0000256" key="2">
    <source>
        <dbReference type="SAM" id="Phobius"/>
    </source>
</evidence>
<evidence type="ECO:0000259" key="3">
    <source>
        <dbReference type="SMART" id="SM00131"/>
    </source>
</evidence>
<keyword evidence="2" id="KW-0472">Membrane</keyword>
<feature type="region of interest" description="Disordered" evidence="1">
    <location>
        <begin position="200"/>
        <end position="229"/>
    </location>
</feature>
<dbReference type="Pfam" id="PF00014">
    <property type="entry name" value="Kunitz_BPTI"/>
    <property type="match status" value="1"/>
</dbReference>
<accession>A0A9J6EEX2</accession>
<dbReference type="GO" id="GO:0004867">
    <property type="term" value="F:serine-type endopeptidase inhibitor activity"/>
    <property type="evidence" value="ECO:0007669"/>
    <property type="project" value="InterPro"/>
</dbReference>
<reference evidence="4" key="1">
    <citation type="journal article" date="2020" name="Cell">
        <title>Large-Scale Comparative Analyses of Tick Genomes Elucidate Their Genetic Diversity and Vector Capacities.</title>
        <authorList>
            <consortium name="Tick Genome and Microbiome Consortium (TIGMIC)"/>
            <person name="Jia N."/>
            <person name="Wang J."/>
            <person name="Shi W."/>
            <person name="Du L."/>
            <person name="Sun Y."/>
            <person name="Zhan W."/>
            <person name="Jiang J.F."/>
            <person name="Wang Q."/>
            <person name="Zhang B."/>
            <person name="Ji P."/>
            <person name="Bell-Sakyi L."/>
            <person name="Cui X.M."/>
            <person name="Yuan T.T."/>
            <person name="Jiang B.G."/>
            <person name="Yang W.F."/>
            <person name="Lam T.T."/>
            <person name="Chang Q.C."/>
            <person name="Ding S.J."/>
            <person name="Wang X.J."/>
            <person name="Zhu J.G."/>
            <person name="Ruan X.D."/>
            <person name="Zhao L."/>
            <person name="Wei J.T."/>
            <person name="Ye R.Z."/>
            <person name="Que T.C."/>
            <person name="Du C.H."/>
            <person name="Zhou Y.H."/>
            <person name="Cheng J.X."/>
            <person name="Dai P.F."/>
            <person name="Guo W.B."/>
            <person name="Han X.H."/>
            <person name="Huang E.J."/>
            <person name="Li L.F."/>
            <person name="Wei W."/>
            <person name="Gao Y.C."/>
            <person name="Liu J.Z."/>
            <person name="Shao H.Z."/>
            <person name="Wang X."/>
            <person name="Wang C.C."/>
            <person name="Yang T.C."/>
            <person name="Huo Q.B."/>
            <person name="Li W."/>
            <person name="Chen H.Y."/>
            <person name="Chen S.E."/>
            <person name="Zhou L.G."/>
            <person name="Ni X.B."/>
            <person name="Tian J.H."/>
            <person name="Sheng Y."/>
            <person name="Liu T."/>
            <person name="Pan Y.S."/>
            <person name="Xia L.Y."/>
            <person name="Li J."/>
            <person name="Zhao F."/>
            <person name="Cao W.C."/>
        </authorList>
    </citation>
    <scope>NUCLEOTIDE SEQUENCE</scope>
    <source>
        <strain evidence="4">Rmic-2018</strain>
    </source>
</reference>
<dbReference type="SMART" id="SM00131">
    <property type="entry name" value="KU"/>
    <property type="match status" value="1"/>
</dbReference>
<dbReference type="Gene3D" id="4.10.410.10">
    <property type="entry name" value="Pancreatic trypsin inhibitor Kunitz domain"/>
    <property type="match status" value="1"/>
</dbReference>
<proteinExistence type="predicted"/>
<sequence>MGEPSAVAILSCGWTAERRDTVRDGRHRPLGKITGGVRVPHLLRSNFRIAAKNNEQPPSPSLAIPEAFESSVPETDTMSSVSLTLGAVSSFSSTQSCHSETHASECSSLAPYWIPDDIKHYFRHRHSEEDNSSEKTDVALRQIGLERELPAIDDSIWSRWARTWCRDPRHALVALMTVMTGALLALLLAAVMAEFFSTLPGSRSRSGSVAAPSDDSAGARGEGTEGHGGYFPMPHLKRTHKWHKEAANPEEIETARPHAVGEVTASAAVEGAMADEEGATQMHSAPAVIYRAKSVTGSEKSRNASCDQPVFTLCSGGPVEFYYNGTKQACMMLTPDGAGLCSRGRNRFTSLESCQQECEDGGEPAPECYEKAVFAQCEA</sequence>
<dbReference type="InterPro" id="IPR036880">
    <property type="entry name" value="Kunitz_BPTI_sf"/>
</dbReference>
<dbReference type="SUPFAM" id="SSF57362">
    <property type="entry name" value="BPTI-like"/>
    <property type="match status" value="1"/>
</dbReference>
<name>A0A9J6EEX2_RHIMP</name>
<protein>
    <recommendedName>
        <fullName evidence="3">BPTI/Kunitz inhibitor domain-containing protein</fullName>
    </recommendedName>
</protein>
<dbReference type="EMBL" id="JABSTU010000004">
    <property type="protein sequence ID" value="KAH8032828.1"/>
    <property type="molecule type" value="Genomic_DNA"/>
</dbReference>
<keyword evidence="2" id="KW-1133">Transmembrane helix</keyword>
<evidence type="ECO:0000313" key="4">
    <source>
        <dbReference type="EMBL" id="KAH8032828.1"/>
    </source>
</evidence>
<gene>
    <name evidence="4" type="ORF">HPB51_002982</name>
</gene>
<feature type="transmembrane region" description="Helical" evidence="2">
    <location>
        <begin position="172"/>
        <end position="196"/>
    </location>
</feature>
<comment type="caution">
    <text evidence="4">The sequence shown here is derived from an EMBL/GenBank/DDBJ whole genome shotgun (WGS) entry which is preliminary data.</text>
</comment>
<dbReference type="InterPro" id="IPR002223">
    <property type="entry name" value="Kunitz_BPTI"/>
</dbReference>
<feature type="domain" description="BPTI/Kunitz inhibitor" evidence="3">
    <location>
        <begin position="304"/>
        <end position="359"/>
    </location>
</feature>
<dbReference type="Proteomes" id="UP000821866">
    <property type="component" value="Chromosome 2"/>
</dbReference>
<keyword evidence="2" id="KW-0812">Transmembrane</keyword>